<evidence type="ECO:0000313" key="2">
    <source>
        <dbReference type="Proteomes" id="UP000008144"/>
    </source>
</evidence>
<dbReference type="EMBL" id="EAAA01001949">
    <property type="status" value="NOT_ANNOTATED_CDS"/>
    <property type="molecule type" value="Genomic_DNA"/>
</dbReference>
<reference evidence="1" key="2">
    <citation type="journal article" date="2008" name="Genome Biol.">
        <title>Improved genome assembly and evidence-based global gene model set for the chordate Ciona intestinalis: new insight into intron and operon populations.</title>
        <authorList>
            <person name="Satou Y."/>
            <person name="Mineta K."/>
            <person name="Ogasawara M."/>
            <person name="Sasakura Y."/>
            <person name="Shoguchi E."/>
            <person name="Ueno K."/>
            <person name="Yamada L."/>
            <person name="Matsumoto J."/>
            <person name="Wasserscheid J."/>
            <person name="Dewar K."/>
            <person name="Wiley G.B."/>
            <person name="Macmil S.L."/>
            <person name="Roe B.A."/>
            <person name="Zeller R.W."/>
            <person name="Hastings K.E."/>
            <person name="Lemaire P."/>
            <person name="Lindquist E."/>
            <person name="Endo T."/>
            <person name="Hotta K."/>
            <person name="Inaba K."/>
        </authorList>
    </citation>
    <scope>NUCLEOTIDE SEQUENCE [LARGE SCALE GENOMIC DNA]</scope>
    <source>
        <strain evidence="1">wild type</strain>
    </source>
</reference>
<name>H2XPY8_CIOIN</name>
<dbReference type="Proteomes" id="UP000008144">
    <property type="component" value="Chromosome 4"/>
</dbReference>
<dbReference type="HOGENOM" id="CLU_2909891_0_0_1"/>
<protein>
    <submittedName>
        <fullName evidence="1">Uncharacterized protein</fullName>
    </submittedName>
</protein>
<dbReference type="InParanoid" id="H2XPY8"/>
<dbReference type="Ensembl" id="ENSCINT00000035356.1">
    <property type="protein sequence ID" value="ENSCINP00000031722.1"/>
    <property type="gene ID" value="ENSCING00000021960.1"/>
</dbReference>
<dbReference type="AlphaFoldDB" id="H2XPY8"/>
<evidence type="ECO:0000313" key="1">
    <source>
        <dbReference type="Ensembl" id="ENSCINP00000031722.1"/>
    </source>
</evidence>
<reference evidence="1" key="3">
    <citation type="submission" date="2025-08" db="UniProtKB">
        <authorList>
            <consortium name="Ensembl"/>
        </authorList>
    </citation>
    <scope>IDENTIFICATION</scope>
</reference>
<organism evidence="1 2">
    <name type="scientific">Ciona intestinalis</name>
    <name type="common">Transparent sea squirt</name>
    <name type="synonym">Ascidia intestinalis</name>
    <dbReference type="NCBI Taxonomy" id="7719"/>
    <lineage>
        <taxon>Eukaryota</taxon>
        <taxon>Metazoa</taxon>
        <taxon>Chordata</taxon>
        <taxon>Tunicata</taxon>
        <taxon>Ascidiacea</taxon>
        <taxon>Phlebobranchia</taxon>
        <taxon>Cionidae</taxon>
        <taxon>Ciona</taxon>
    </lineage>
</organism>
<sequence>KFLLRTVLFKERQHRGKNSSSFGYESNSGSSTLIASSRKGQVSKLAFRHSLSSTGGKLLPPT</sequence>
<proteinExistence type="predicted"/>
<accession>H2XPY8</accession>
<keyword evidence="2" id="KW-1185">Reference proteome</keyword>
<reference evidence="1" key="4">
    <citation type="submission" date="2025-09" db="UniProtKB">
        <authorList>
            <consortium name="Ensembl"/>
        </authorList>
    </citation>
    <scope>IDENTIFICATION</scope>
</reference>
<reference evidence="2" key="1">
    <citation type="journal article" date="2002" name="Science">
        <title>The draft genome of Ciona intestinalis: insights into chordate and vertebrate origins.</title>
        <authorList>
            <person name="Dehal P."/>
            <person name="Satou Y."/>
            <person name="Campbell R.K."/>
            <person name="Chapman J."/>
            <person name="Degnan B."/>
            <person name="De Tomaso A."/>
            <person name="Davidson B."/>
            <person name="Di Gregorio A."/>
            <person name="Gelpke M."/>
            <person name="Goodstein D.M."/>
            <person name="Harafuji N."/>
            <person name="Hastings K.E."/>
            <person name="Ho I."/>
            <person name="Hotta K."/>
            <person name="Huang W."/>
            <person name="Kawashima T."/>
            <person name="Lemaire P."/>
            <person name="Martinez D."/>
            <person name="Meinertzhagen I.A."/>
            <person name="Necula S."/>
            <person name="Nonaka M."/>
            <person name="Putnam N."/>
            <person name="Rash S."/>
            <person name="Saiga H."/>
            <person name="Satake M."/>
            <person name="Terry A."/>
            <person name="Yamada L."/>
            <person name="Wang H.G."/>
            <person name="Awazu S."/>
            <person name="Azumi K."/>
            <person name="Boore J."/>
            <person name="Branno M."/>
            <person name="Chin-Bow S."/>
            <person name="DeSantis R."/>
            <person name="Doyle S."/>
            <person name="Francino P."/>
            <person name="Keys D.N."/>
            <person name="Haga S."/>
            <person name="Hayashi H."/>
            <person name="Hino K."/>
            <person name="Imai K.S."/>
            <person name="Inaba K."/>
            <person name="Kano S."/>
            <person name="Kobayashi K."/>
            <person name="Kobayashi M."/>
            <person name="Lee B.I."/>
            <person name="Makabe K.W."/>
            <person name="Manohar C."/>
            <person name="Matassi G."/>
            <person name="Medina M."/>
            <person name="Mochizuki Y."/>
            <person name="Mount S."/>
            <person name="Morishita T."/>
            <person name="Miura S."/>
            <person name="Nakayama A."/>
            <person name="Nishizaka S."/>
            <person name="Nomoto H."/>
            <person name="Ohta F."/>
            <person name="Oishi K."/>
            <person name="Rigoutsos I."/>
            <person name="Sano M."/>
            <person name="Sasaki A."/>
            <person name="Sasakura Y."/>
            <person name="Shoguchi E."/>
            <person name="Shin-i T."/>
            <person name="Spagnuolo A."/>
            <person name="Stainier D."/>
            <person name="Suzuki M.M."/>
            <person name="Tassy O."/>
            <person name="Takatori N."/>
            <person name="Tokuoka M."/>
            <person name="Yagi K."/>
            <person name="Yoshizaki F."/>
            <person name="Wada S."/>
            <person name="Zhang C."/>
            <person name="Hyatt P.D."/>
            <person name="Larimer F."/>
            <person name="Detter C."/>
            <person name="Doggett N."/>
            <person name="Glavina T."/>
            <person name="Hawkins T."/>
            <person name="Richardson P."/>
            <person name="Lucas S."/>
            <person name="Kohara Y."/>
            <person name="Levine M."/>
            <person name="Satoh N."/>
            <person name="Rokhsar D.S."/>
        </authorList>
    </citation>
    <scope>NUCLEOTIDE SEQUENCE [LARGE SCALE GENOMIC DNA]</scope>
</reference>